<dbReference type="OrthoDB" id="8949317at2759"/>
<dbReference type="Pfam" id="PF00429">
    <property type="entry name" value="TLV_coat"/>
    <property type="match status" value="1"/>
</dbReference>
<comment type="caution">
    <text evidence="2">The sequence shown here is derived from an EMBL/GenBank/DDBJ whole genome shotgun (WGS) entry which is preliminary data.</text>
</comment>
<dbReference type="Proteomes" id="UP000534626">
    <property type="component" value="Unassembled WGS sequence"/>
</dbReference>
<dbReference type="PANTHER" id="PTHR10424:SF73">
    <property type="entry name" value="ENDOGENOUS RETROVIRUS GROUP FC1 ENV POLYPROTEIN-RELATED"/>
    <property type="match status" value="1"/>
</dbReference>
<organism evidence="2 3">
    <name type="scientific">Falcunculus frontatus</name>
    <name type="common">Eastern shriketit</name>
    <dbReference type="NCBI Taxonomy" id="254539"/>
    <lineage>
        <taxon>Eukaryota</taxon>
        <taxon>Metazoa</taxon>
        <taxon>Chordata</taxon>
        <taxon>Craniata</taxon>
        <taxon>Vertebrata</taxon>
        <taxon>Euteleostomi</taxon>
        <taxon>Archelosauria</taxon>
        <taxon>Archosauria</taxon>
        <taxon>Dinosauria</taxon>
        <taxon>Saurischia</taxon>
        <taxon>Theropoda</taxon>
        <taxon>Coelurosauria</taxon>
        <taxon>Aves</taxon>
        <taxon>Neognathae</taxon>
        <taxon>Neoaves</taxon>
        <taxon>Telluraves</taxon>
        <taxon>Australaves</taxon>
        <taxon>Passeriformes</taxon>
        <taxon>Corvoidea</taxon>
        <taxon>Pachycephalidae</taxon>
        <taxon>Falcunculus</taxon>
    </lineage>
</organism>
<dbReference type="PANTHER" id="PTHR10424">
    <property type="entry name" value="VIRAL ENVELOPE PROTEIN"/>
    <property type="match status" value="1"/>
</dbReference>
<feature type="non-terminal residue" evidence="2">
    <location>
        <position position="1"/>
    </location>
</feature>
<dbReference type="Gene3D" id="1.10.287.210">
    <property type="match status" value="1"/>
</dbReference>
<evidence type="ECO:0000256" key="1">
    <source>
        <dbReference type="ARBA" id="ARBA00023157"/>
    </source>
</evidence>
<proteinExistence type="predicted"/>
<accession>A0A7K6L8F9</accession>
<dbReference type="InterPro" id="IPR018154">
    <property type="entry name" value="TLV/ENV_coat_polyprotein"/>
</dbReference>
<protein>
    <submittedName>
        <fullName evidence="2">ERVV2 protein</fullName>
    </submittedName>
</protein>
<gene>
    <name evidence="2" type="primary">Ervv2_3</name>
    <name evidence="2" type="ORF">FALFRO_R15583</name>
</gene>
<dbReference type="AlphaFoldDB" id="A0A7K6L8F9"/>
<keyword evidence="3" id="KW-1185">Reference proteome</keyword>
<name>A0A7K6L8F9_9CORV</name>
<reference evidence="2 3" key="1">
    <citation type="submission" date="2019-09" db="EMBL/GenBank/DDBJ databases">
        <title>Bird 10,000 Genomes (B10K) Project - Family phase.</title>
        <authorList>
            <person name="Zhang G."/>
        </authorList>
    </citation>
    <scope>NUCLEOTIDE SEQUENCE [LARGE SCALE GENOMIC DNA]</scope>
    <source>
        <strain evidence="2">B10K-DU-029-77</strain>
    </source>
</reference>
<evidence type="ECO:0000313" key="3">
    <source>
        <dbReference type="Proteomes" id="UP000534626"/>
    </source>
</evidence>
<dbReference type="SUPFAM" id="SSF58069">
    <property type="entry name" value="Virus ectodomain"/>
    <property type="match status" value="1"/>
</dbReference>
<sequence>GFHRFLRGFLPWRGVPELEQAIVNISRAIQQIENRTNDALGAFQQEGSSLSKAVKQNRMALDLLLAAKGGVCIVINTSCCVYIDQTLRIQTDPE</sequence>
<dbReference type="EMBL" id="VZRV01004580">
    <property type="protein sequence ID" value="NWW20475.1"/>
    <property type="molecule type" value="Genomic_DNA"/>
</dbReference>
<evidence type="ECO:0000313" key="2">
    <source>
        <dbReference type="EMBL" id="NWW20475.1"/>
    </source>
</evidence>
<keyword evidence="1" id="KW-1015">Disulfide bond</keyword>
<feature type="non-terminal residue" evidence="2">
    <location>
        <position position="94"/>
    </location>
</feature>